<proteinExistence type="predicted"/>
<gene>
    <name evidence="1" type="ORF">BROFUL_02974</name>
</gene>
<protein>
    <submittedName>
        <fullName evidence="1">Uncharacterized protein</fullName>
    </submittedName>
</protein>
<dbReference type="EMBL" id="LAQJ01000280">
    <property type="protein sequence ID" value="KKO18338.1"/>
    <property type="molecule type" value="Genomic_DNA"/>
</dbReference>
<organism evidence="1 2">
    <name type="scientific">Candidatus Brocadia fulgida</name>
    <dbReference type="NCBI Taxonomy" id="380242"/>
    <lineage>
        <taxon>Bacteria</taxon>
        <taxon>Pseudomonadati</taxon>
        <taxon>Planctomycetota</taxon>
        <taxon>Candidatus Brocadiia</taxon>
        <taxon>Candidatus Brocadiales</taxon>
        <taxon>Candidatus Brocadiaceae</taxon>
        <taxon>Candidatus Brocadia</taxon>
    </lineage>
</organism>
<comment type="caution">
    <text evidence="1">The sequence shown here is derived from an EMBL/GenBank/DDBJ whole genome shotgun (WGS) entry which is preliminary data.</text>
</comment>
<evidence type="ECO:0000313" key="2">
    <source>
        <dbReference type="Proteomes" id="UP000034954"/>
    </source>
</evidence>
<sequence>MAKQTGGFGADSVTRYSLQDTERLVRRSHAGHIKGKIPKGWHDYRKKYTAIFNPIGVKYREDIVRMLPGAAQPQPNFLYESGEIASEKALAMTATMHFDGTLHVVIASEAKQSFTHKKRHLLKGVCEKTYKKSNNLVF</sequence>
<evidence type="ECO:0000313" key="1">
    <source>
        <dbReference type="EMBL" id="KKO18338.1"/>
    </source>
</evidence>
<reference evidence="1 2" key="1">
    <citation type="journal article" date="2013" name="BMC Microbiol.">
        <title>Identification of the type II cytochrome c maturation pathway in anammox bacteria by comparative genomics.</title>
        <authorList>
            <person name="Ferousi C."/>
            <person name="Speth D.R."/>
            <person name="Reimann J."/>
            <person name="Op den Camp H.J."/>
            <person name="Allen J.W."/>
            <person name="Keltjens J.T."/>
            <person name="Jetten M.S."/>
        </authorList>
    </citation>
    <scope>NUCLEOTIDE SEQUENCE [LARGE SCALE GENOMIC DNA]</scope>
    <source>
        <strain evidence="1">RU1</strain>
    </source>
</reference>
<dbReference type="Proteomes" id="UP000034954">
    <property type="component" value="Unassembled WGS sequence"/>
</dbReference>
<dbReference type="AlphaFoldDB" id="A0A0M2UQG2"/>
<name>A0A0M2UQG2_9BACT</name>
<accession>A0A0M2UQG2</accession>
<keyword evidence="2" id="KW-1185">Reference proteome</keyword>